<dbReference type="PANTHER" id="PTHR46228:SF2">
    <property type="entry name" value="KELCH REPEAT PROTEIN (AFU_ORTHOLOGUE AFUA_4G14350)"/>
    <property type="match status" value="1"/>
</dbReference>
<accession>A0A3N2Q1Y9</accession>
<dbReference type="GeneID" id="39574957"/>
<dbReference type="Proteomes" id="UP000272025">
    <property type="component" value="Unassembled WGS sequence"/>
</dbReference>
<evidence type="ECO:0000256" key="4">
    <source>
        <dbReference type="SAM" id="Phobius"/>
    </source>
</evidence>
<dbReference type="RefSeq" id="XP_028468576.1">
    <property type="nucleotide sequence ID" value="XM_028606479.1"/>
</dbReference>
<evidence type="ECO:0000313" key="5">
    <source>
        <dbReference type="EMBL" id="ROT40770.1"/>
    </source>
</evidence>
<dbReference type="SUPFAM" id="SSF50965">
    <property type="entry name" value="Galactose oxidase, central domain"/>
    <property type="match status" value="1"/>
</dbReference>
<dbReference type="InterPro" id="IPR015915">
    <property type="entry name" value="Kelch-typ_b-propeller"/>
</dbReference>
<organism evidence="5 6">
    <name type="scientific">Sodiomyces alkalinus (strain CBS 110278 / VKM F-3762 / F11)</name>
    <name type="common">Alkaliphilic filamentous fungus</name>
    <dbReference type="NCBI Taxonomy" id="1314773"/>
    <lineage>
        <taxon>Eukaryota</taxon>
        <taxon>Fungi</taxon>
        <taxon>Dikarya</taxon>
        <taxon>Ascomycota</taxon>
        <taxon>Pezizomycotina</taxon>
        <taxon>Sordariomycetes</taxon>
        <taxon>Hypocreomycetidae</taxon>
        <taxon>Glomerellales</taxon>
        <taxon>Plectosphaerellaceae</taxon>
        <taxon>Sodiomyces</taxon>
    </lineage>
</organism>
<name>A0A3N2Q1Y9_SODAK</name>
<dbReference type="PANTHER" id="PTHR46228">
    <property type="entry name" value="KELCH DOMAIN-CONTAINING PROTEIN"/>
    <property type="match status" value="1"/>
</dbReference>
<evidence type="ECO:0000256" key="2">
    <source>
        <dbReference type="ARBA" id="ARBA00022737"/>
    </source>
</evidence>
<dbReference type="AlphaFoldDB" id="A0A3N2Q1Y9"/>
<proteinExistence type="predicted"/>
<evidence type="ECO:0000256" key="1">
    <source>
        <dbReference type="ARBA" id="ARBA00022441"/>
    </source>
</evidence>
<keyword evidence="4" id="KW-0472">Membrane</keyword>
<evidence type="ECO:0008006" key="7">
    <source>
        <dbReference type="Google" id="ProtNLM"/>
    </source>
</evidence>
<dbReference type="Gene3D" id="2.120.10.80">
    <property type="entry name" value="Kelch-type beta propeller"/>
    <property type="match status" value="1"/>
</dbReference>
<keyword evidence="2" id="KW-0677">Repeat</keyword>
<keyword evidence="4" id="KW-0812">Transmembrane</keyword>
<feature type="region of interest" description="Disordered" evidence="3">
    <location>
        <begin position="666"/>
        <end position="697"/>
    </location>
</feature>
<dbReference type="STRING" id="1314773.A0A3N2Q1Y9"/>
<protein>
    <recommendedName>
        <fullName evidence="7">Kelch repeat protein</fullName>
    </recommendedName>
</protein>
<keyword evidence="1" id="KW-0880">Kelch repeat</keyword>
<evidence type="ECO:0000313" key="6">
    <source>
        <dbReference type="Proteomes" id="UP000272025"/>
    </source>
</evidence>
<sequence>MPCITAGVIRDTVYLDGGYIYWSQGLSNGEYGPIDQPNNPLGLMYTLNFSQPFNLSQNLTALFGTISKARGGAGNANSDAPNYLDGAMLVNDAQLALYGGLVKKTDAFDPPREDEVLVYQQYYYNRQERGSWNPGFNTDRLPEDLTRYIAFGGAASAPSENKAWYFGGLRAPNWGPIFQRTSNITENAVNVSSTLITLDMRDQLDLEWTNTTLPDEIKGRANPEVVWVPVGEEGILVVIGGVTYPDWITTSRVSENAAQSTEESDEFMAVIDIYDVASGRWYRQRTVEGPTARTRGCAVVAPAQDSSSFNIYYYGGYPGVDPRADFYDDVWVLSIPSFTWTRVSEGRPNHGRAGHKCFMPYPDQMMVIGGDTPRPGSNLACLDGGIIQIFNLTSAEWMDEYHPERYFDYGVPSAVRAVIGGQATGGAALTTPSPSGWRDDELADIFDTPYETSKIQTWYPYAAVTESSRPTIPDNNDDENENEDEDEDDSGGGGGGGGLPGWVAPTLGVVLGLVFVTAALVAFCLWRKRKFLKQRGDSEASPDENGMRVLSWIRGQPSETKALTVTTEETPSNLDMTEVSSSVGPIASPAFVTAAVPSRFEMMDTSIAELPGTIHPLLPLPLFGDNQISLCMCDANVRLEKTHLVLPSSRTQVSPRWRSSIGTLTLPQAANPQHQETSPTSAPSPATKPPHFPGPRGRWKWIRAATHLR</sequence>
<reference evidence="5 6" key="1">
    <citation type="journal article" date="2018" name="Mol. Ecol.">
        <title>The obligate alkalophilic soda-lake fungus Sodiomyces alkalinus has shifted to a protein diet.</title>
        <authorList>
            <person name="Grum-Grzhimaylo A.A."/>
            <person name="Falkoski D.L."/>
            <person name="van den Heuvel J."/>
            <person name="Valero-Jimenez C.A."/>
            <person name="Min B."/>
            <person name="Choi I.G."/>
            <person name="Lipzen A."/>
            <person name="Daum C.G."/>
            <person name="Aanen D.K."/>
            <person name="Tsang A."/>
            <person name="Henrissat B."/>
            <person name="Bilanenko E.N."/>
            <person name="de Vries R.P."/>
            <person name="van Kan J.A.L."/>
            <person name="Grigoriev I.V."/>
            <person name="Debets A.J.M."/>
        </authorList>
    </citation>
    <scope>NUCLEOTIDE SEQUENCE [LARGE SCALE GENOMIC DNA]</scope>
    <source>
        <strain evidence="5 6">F11</strain>
    </source>
</reference>
<evidence type="ECO:0000256" key="3">
    <source>
        <dbReference type="SAM" id="MobiDB-lite"/>
    </source>
</evidence>
<dbReference type="OrthoDB" id="10251809at2759"/>
<feature type="compositionally biased region" description="Acidic residues" evidence="3">
    <location>
        <begin position="475"/>
        <end position="490"/>
    </location>
</feature>
<gene>
    <name evidence="5" type="ORF">SODALDRAFT_104787</name>
</gene>
<feature type="region of interest" description="Disordered" evidence="3">
    <location>
        <begin position="466"/>
        <end position="499"/>
    </location>
</feature>
<keyword evidence="6" id="KW-1185">Reference proteome</keyword>
<feature type="transmembrane region" description="Helical" evidence="4">
    <location>
        <begin position="502"/>
        <end position="526"/>
    </location>
</feature>
<dbReference type="InterPro" id="IPR011043">
    <property type="entry name" value="Gal_Oxase/kelch_b-propeller"/>
</dbReference>
<dbReference type="EMBL" id="ML119052">
    <property type="protein sequence ID" value="ROT40770.1"/>
    <property type="molecule type" value="Genomic_DNA"/>
</dbReference>
<keyword evidence="4" id="KW-1133">Transmembrane helix</keyword>
<feature type="compositionally biased region" description="Polar residues" evidence="3">
    <location>
        <begin position="666"/>
        <end position="676"/>
    </location>
</feature>